<gene>
    <name evidence="9 11" type="primary">dapD</name>
    <name evidence="11" type="ORF">FJU11_17815</name>
</gene>
<evidence type="ECO:0000256" key="4">
    <source>
        <dbReference type="ARBA" id="ARBA00022679"/>
    </source>
</evidence>
<dbReference type="SUPFAM" id="SSF51161">
    <property type="entry name" value="Trimeric LpxA-like enzymes"/>
    <property type="match status" value="1"/>
</dbReference>
<keyword evidence="4 9" id="KW-0808">Transferase</keyword>
<dbReference type="EMBL" id="VHLH01000053">
    <property type="protein sequence ID" value="TPW25785.1"/>
    <property type="molecule type" value="Genomic_DNA"/>
</dbReference>
<feature type="binding site" evidence="9">
    <location>
        <position position="148"/>
    </location>
    <ligand>
        <name>substrate</name>
    </ligand>
</feature>
<comment type="catalytic activity">
    <reaction evidence="9">
        <text>(S)-2,3,4,5-tetrahydrodipicolinate + succinyl-CoA + H2O = (S)-2-succinylamino-6-oxoheptanedioate + CoA</text>
        <dbReference type="Rhea" id="RHEA:17325"/>
        <dbReference type="ChEBI" id="CHEBI:15377"/>
        <dbReference type="ChEBI" id="CHEBI:15685"/>
        <dbReference type="ChEBI" id="CHEBI:16845"/>
        <dbReference type="ChEBI" id="CHEBI:57287"/>
        <dbReference type="ChEBI" id="CHEBI:57292"/>
        <dbReference type="EC" id="2.3.1.117"/>
    </reaction>
</comment>
<dbReference type="AlphaFoldDB" id="A0A506TYJ4"/>
<comment type="pathway">
    <text evidence="9">Amino-acid biosynthesis; L-lysine biosynthesis via DAP pathway; LL-2,6-diaminopimelate from (S)-tetrahydrodipicolinate (succinylase route): step 1/3.</text>
</comment>
<organism evidence="11 12">
    <name type="scientific">Pararhizobium mangrovi</name>
    <dbReference type="NCBI Taxonomy" id="2590452"/>
    <lineage>
        <taxon>Bacteria</taxon>
        <taxon>Pseudomonadati</taxon>
        <taxon>Pseudomonadota</taxon>
        <taxon>Alphaproteobacteria</taxon>
        <taxon>Hyphomicrobiales</taxon>
        <taxon>Rhizobiaceae</taxon>
        <taxon>Rhizobium/Agrobacterium group</taxon>
        <taxon>Pararhizobium</taxon>
    </lineage>
</organism>
<comment type="subunit">
    <text evidence="9">Homotrimer.</text>
</comment>
<keyword evidence="2 9" id="KW-0963">Cytoplasm</keyword>
<feature type="binding site" evidence="9">
    <location>
        <position position="111"/>
    </location>
    <ligand>
        <name>substrate</name>
    </ligand>
</feature>
<evidence type="ECO:0000256" key="9">
    <source>
        <dbReference type="HAMAP-Rule" id="MF_00811"/>
    </source>
</evidence>
<evidence type="ECO:0000256" key="2">
    <source>
        <dbReference type="ARBA" id="ARBA00022490"/>
    </source>
</evidence>
<dbReference type="Proteomes" id="UP000320314">
    <property type="component" value="Unassembled WGS sequence"/>
</dbReference>
<dbReference type="NCBIfam" id="TIGR00965">
    <property type="entry name" value="dapD"/>
    <property type="match status" value="1"/>
</dbReference>
<comment type="caution">
    <text evidence="11">The sequence shown here is derived from an EMBL/GenBank/DDBJ whole genome shotgun (WGS) entry which is preliminary data.</text>
</comment>
<keyword evidence="6 9" id="KW-0220">Diaminopimelate biosynthesis</keyword>
<evidence type="ECO:0000256" key="5">
    <source>
        <dbReference type="ARBA" id="ARBA00022737"/>
    </source>
</evidence>
<dbReference type="InterPro" id="IPR037133">
    <property type="entry name" value="THP_succinylTrfase_N_sf"/>
</dbReference>
<dbReference type="InterPro" id="IPR050179">
    <property type="entry name" value="Trans_hexapeptide_repeat"/>
</dbReference>
<keyword evidence="7 9" id="KW-0457">Lysine biosynthesis</keyword>
<dbReference type="Gene3D" id="1.10.166.10">
    <property type="entry name" value="Tetrahydrodipicolinate-N-succinyltransferase, N-terminal domain"/>
    <property type="match status" value="1"/>
</dbReference>
<comment type="similarity">
    <text evidence="1 9">Belongs to the transferase hexapeptide repeat family.</text>
</comment>
<dbReference type="InterPro" id="IPR005664">
    <property type="entry name" value="DapD_Trfase_Hexpep_rpt_fam"/>
</dbReference>
<dbReference type="UniPathway" id="UPA00034">
    <property type="reaction ID" value="UER00019"/>
</dbReference>
<dbReference type="InterPro" id="IPR018357">
    <property type="entry name" value="Hexapep_transf_CS"/>
</dbReference>
<feature type="domain" description="Tetrahydrodipicolinate-N-succinyltransferase chain A" evidence="10">
    <location>
        <begin position="9"/>
        <end position="74"/>
    </location>
</feature>
<comment type="subcellular location">
    <subcellularLocation>
        <location evidence="9">Cytoplasm</location>
    </subcellularLocation>
</comment>
<evidence type="ECO:0000256" key="1">
    <source>
        <dbReference type="ARBA" id="ARBA00007274"/>
    </source>
</evidence>
<name>A0A506TYJ4_9HYPH</name>
<dbReference type="EC" id="2.3.1.117" evidence="9"/>
<evidence type="ECO:0000256" key="7">
    <source>
        <dbReference type="ARBA" id="ARBA00023154"/>
    </source>
</evidence>
<evidence type="ECO:0000313" key="12">
    <source>
        <dbReference type="Proteomes" id="UP000320314"/>
    </source>
</evidence>
<evidence type="ECO:0000256" key="8">
    <source>
        <dbReference type="ARBA" id="ARBA00023315"/>
    </source>
</evidence>
<dbReference type="Pfam" id="PF14805">
    <property type="entry name" value="THDPS_N_2"/>
    <property type="match status" value="1"/>
</dbReference>
<reference evidence="11 12" key="1">
    <citation type="submission" date="2019-06" db="EMBL/GenBank/DDBJ databases">
        <authorList>
            <person name="Li M."/>
        </authorList>
    </citation>
    <scope>NUCLEOTIDE SEQUENCE [LARGE SCALE GENOMIC DNA]</scope>
    <source>
        <strain evidence="11 12">BGMRC6574</strain>
    </source>
</reference>
<protein>
    <recommendedName>
        <fullName evidence="9">2,3,4,5-tetrahydropyridine-2,6-dicarboxylate N-succinyltransferase</fullName>
        <ecNumber evidence="9">2.3.1.117</ecNumber>
    </recommendedName>
    <alternativeName>
        <fullName evidence="9">Tetrahydrodipicolinate N-succinyltransferase</fullName>
        <shortName evidence="9">THDP succinyltransferase</shortName>
        <shortName evidence="9">THP succinyltransferase</shortName>
        <shortName evidence="9">Tetrahydropicolinate succinylase</shortName>
    </alternativeName>
</protein>
<sequence>MSAQDLASLEREIEAAFDDRDSVGTETAGPVREAVDTALDLLDRGEVRVAERGADGRWTVNQWLKKAVLLSFRLNGMEIMEGGPGGATWWDKVPSKFAGWDAARFTEAGFRAVPGAIVRRSAHIGKSVVLMPSFVNLGAYVDEGTMVDTWATVGSCAQIGKGVHLSGGVGIGGVLEPLQAGPTIIEDNCFIGARSEVVEGCIVREGAVLGMGVYIGQSTKIVDRATGEIFQGEVPPYSVVVSGSMPGKPVDGQNWSPNLYCAVIVKRVDERTRSKVGVNELLRT</sequence>
<evidence type="ECO:0000256" key="3">
    <source>
        <dbReference type="ARBA" id="ARBA00022605"/>
    </source>
</evidence>
<dbReference type="HAMAP" id="MF_00811">
    <property type="entry name" value="DapD"/>
    <property type="match status" value="1"/>
</dbReference>
<dbReference type="GO" id="GO:0009089">
    <property type="term" value="P:lysine biosynthetic process via diaminopimelate"/>
    <property type="evidence" value="ECO:0007669"/>
    <property type="project" value="UniProtKB-UniRule"/>
</dbReference>
<dbReference type="GO" id="GO:0008666">
    <property type="term" value="F:2,3,4,5-tetrahydropyridine-2,6-dicarboxylate N-succinyltransferase activity"/>
    <property type="evidence" value="ECO:0007669"/>
    <property type="project" value="UniProtKB-UniRule"/>
</dbReference>
<dbReference type="PANTHER" id="PTHR43300">
    <property type="entry name" value="ACETYLTRANSFERASE"/>
    <property type="match status" value="1"/>
</dbReference>
<dbReference type="InterPro" id="IPR001451">
    <property type="entry name" value="Hexapep"/>
</dbReference>
<accession>A0A506TYJ4</accession>
<dbReference type="Pfam" id="PF14602">
    <property type="entry name" value="Hexapep_2"/>
    <property type="match status" value="1"/>
</dbReference>
<dbReference type="NCBIfam" id="NF008808">
    <property type="entry name" value="PRK11830.1"/>
    <property type="match status" value="1"/>
</dbReference>
<evidence type="ECO:0000256" key="6">
    <source>
        <dbReference type="ARBA" id="ARBA00022915"/>
    </source>
</evidence>
<dbReference type="GO" id="GO:0019877">
    <property type="term" value="P:diaminopimelate biosynthetic process"/>
    <property type="evidence" value="ECO:0007669"/>
    <property type="project" value="UniProtKB-UniRule"/>
</dbReference>
<dbReference type="InterPro" id="IPR023180">
    <property type="entry name" value="THP_succinylTrfase_dom1"/>
</dbReference>
<dbReference type="PANTHER" id="PTHR43300:SF10">
    <property type="entry name" value="2,3,4,5-TETRAHYDROPYRIDINE-2,6-DICARBOXYLATE N-ACETYLTRANSFERASE"/>
    <property type="match status" value="1"/>
</dbReference>
<dbReference type="RefSeq" id="WP_141168423.1">
    <property type="nucleotide sequence ID" value="NZ_VHLH01000053.1"/>
</dbReference>
<evidence type="ECO:0000259" key="10">
    <source>
        <dbReference type="Pfam" id="PF14805"/>
    </source>
</evidence>
<dbReference type="PROSITE" id="PS00101">
    <property type="entry name" value="HEXAPEP_TRANSFERASES"/>
    <property type="match status" value="1"/>
</dbReference>
<keyword evidence="12" id="KW-1185">Reference proteome</keyword>
<dbReference type="Gene3D" id="2.160.10.10">
    <property type="entry name" value="Hexapeptide repeat proteins"/>
    <property type="match status" value="1"/>
</dbReference>
<dbReference type="GO" id="GO:0005737">
    <property type="term" value="C:cytoplasm"/>
    <property type="evidence" value="ECO:0007669"/>
    <property type="project" value="UniProtKB-SubCell"/>
</dbReference>
<dbReference type="InterPro" id="IPR011004">
    <property type="entry name" value="Trimer_LpxA-like_sf"/>
</dbReference>
<dbReference type="CDD" id="cd03350">
    <property type="entry name" value="LbH_THP_succinylT"/>
    <property type="match status" value="1"/>
</dbReference>
<keyword evidence="5 9" id="KW-0677">Repeat</keyword>
<evidence type="ECO:0000313" key="11">
    <source>
        <dbReference type="EMBL" id="TPW25785.1"/>
    </source>
</evidence>
<keyword evidence="8 9" id="KW-0012">Acyltransferase</keyword>
<dbReference type="OrthoDB" id="9775362at2"/>
<proteinExistence type="inferred from homology"/>
<keyword evidence="3 9" id="KW-0028">Amino-acid biosynthesis</keyword>